<organism evidence="6 7">
    <name type="scientific">Terrisporobacter glycolicus ATCC 14880 = DSM 1288</name>
    <dbReference type="NCBI Taxonomy" id="1121315"/>
    <lineage>
        <taxon>Bacteria</taxon>
        <taxon>Bacillati</taxon>
        <taxon>Bacillota</taxon>
        <taxon>Clostridia</taxon>
        <taxon>Peptostreptococcales</taxon>
        <taxon>Peptostreptococcaceae</taxon>
        <taxon>Terrisporobacter</taxon>
    </lineage>
</organism>
<dbReference type="Gene3D" id="2.60.40.10">
    <property type="entry name" value="Immunoglobulins"/>
    <property type="match status" value="1"/>
</dbReference>
<dbReference type="Pfam" id="PF17936">
    <property type="entry name" value="Big_6"/>
    <property type="match status" value="1"/>
</dbReference>
<sequence length="1214" mass="134524">MKRVLKRFISVLTALILTFSACFVKVPTAYADEKKPVGHVTVSMEKFTLGLGYIIEPVLVPIYEGDTGATVITRMIDENLGKGSYEYTGSIGDQSGEVGQSFYLASVKDKDHRDAKIPEYILKECDEPYGRDREDWLGEFDYTFMSGWMYAVNNWFPNYGCGQYKLKDGDVMRWQFTTWGYGSDLGSTFMGGGDALVNPPVKDKLTTAIATVNSSEEKEKLLQNKEVKKSYDEAMKVAQDMETTESKVKSATENLESSIKKYEKDKINQSVSNAIKETGTYLLKTVPEAGFGTFSGEWTVLGLARGGIEVPNGYNEKYVENVKKVIAEKKGVLHKAKYTEYSRLILGFSSIGLDATEIEVKDPNTSEMVTYNMVAPLGDFNGVKRQGINGPIFALIALDTRGYEIPKAPEGKTQTTREMLIDYILGKEITQTSGEIGGWALSGNSPDPDITAMAIQSLAPYYNTNEKVKSAVDRGVTQLSKLQLDNGAYNSWGTMNSESTAQVIVALTALGIDPLEDERFIKVNSKTGKESNLLSGIMQFYSEGGGFKHVLDMNTDAMATDQGMYALVAYQRFLDGKSSLYDMQDQINYTLDDVELYDDETKQLEVKGAPGCSLGKINWSVENKDVATISDEGLLTAKKAGTAKVSAKIGSKTITATVTVKKNPAKIVMEKIDALGEITLAKEEQVKEVRKAYEDLSDEFKRKVTNLNILIDAEKTISEIKEENQKVVDEFVSKVNKIDLSGGFSQEVKGYVLGLKEIYDNLDKYQKSLVPQTTLHKLTNSLSEIDKLEVKNLLSILDSIQIPATEEDLDKVTAFLAAYDAMSDSQKSKEEVKNAKAKIDEILLEIDEEKAYEQMAKELASDVKKFNTPMNRKELETAKSLVKRHKELNDRAKLYFSEDKEAVENLDKIKVNIEQIATADEFDNAIRDYVVDNINSKEKLKSARAKLDTYNKLSDEVKSYVTEKEKVESLKSAIFKAEENLAKAKEVDDLINALPEKITESDHGMVLSVKEKYDALTYDQKGFVENIDKLNNALSQILEKFEKKLEVNDIKSTDEVVTGKGEAGANIDIYVDEILVGNGSVNEDGTFEVEIPELEEGKTVSIKMTKEGYETLEVIKTVLKGNNSTNPGDGNQDDDNDQDNDNNQGDDQKPDSDEDQDVEDDQNQGGNQNNDNSNQNSSGSGSNVQTGDPSSVGYLAMGILAVGGLFFVRKNKNN</sequence>
<feature type="compositionally biased region" description="Low complexity" evidence="2">
    <location>
        <begin position="1163"/>
        <end position="1185"/>
    </location>
</feature>
<reference evidence="6 7" key="1">
    <citation type="journal article" date="2023" name="PLoS ONE">
        <title>Genome-based metabolic and phylogenomic analysis of three Terrisporobacter species.</title>
        <authorList>
            <person name="Boer T."/>
            <person name="Bengelsdorf F.R."/>
            <person name="Bomeke M."/>
            <person name="Daniel R."/>
            <person name="Poehlein A."/>
        </authorList>
    </citation>
    <scope>NUCLEOTIDE SEQUENCE [LARGE SCALE GENOMIC DNA]</scope>
    <source>
        <strain evidence="6 7">DSM 1288</strain>
    </source>
</reference>
<dbReference type="SUPFAM" id="SSF48239">
    <property type="entry name" value="Terpenoid cyclases/Protein prenyltransferases"/>
    <property type="match status" value="1"/>
</dbReference>
<dbReference type="SUPFAM" id="SSF49373">
    <property type="entry name" value="Invasin/intimin cell-adhesion fragments"/>
    <property type="match status" value="1"/>
</dbReference>
<evidence type="ECO:0000256" key="4">
    <source>
        <dbReference type="SAM" id="SignalP"/>
    </source>
</evidence>
<dbReference type="InterPro" id="IPR013783">
    <property type="entry name" value="Ig-like_fold"/>
</dbReference>
<feature type="coiled-coil region" evidence="1">
    <location>
        <begin position="825"/>
        <end position="852"/>
    </location>
</feature>
<feature type="signal peptide" evidence="4">
    <location>
        <begin position="1"/>
        <end position="31"/>
    </location>
</feature>
<dbReference type="Gene3D" id="2.60.40.1080">
    <property type="match status" value="1"/>
</dbReference>
<dbReference type="Pfam" id="PF14478">
    <property type="entry name" value="DUF4430"/>
    <property type="match status" value="1"/>
</dbReference>
<keyword evidence="3" id="KW-0472">Membrane</keyword>
<evidence type="ECO:0000256" key="3">
    <source>
        <dbReference type="SAM" id="Phobius"/>
    </source>
</evidence>
<evidence type="ECO:0000256" key="2">
    <source>
        <dbReference type="SAM" id="MobiDB-lite"/>
    </source>
</evidence>
<name>A0ABZ2ES86_9FIRM</name>
<feature type="coiled-coil region" evidence="1">
    <location>
        <begin position="679"/>
        <end position="730"/>
    </location>
</feature>
<feature type="region of interest" description="Disordered" evidence="2">
    <location>
        <begin position="1119"/>
        <end position="1191"/>
    </location>
</feature>
<dbReference type="InterPro" id="IPR027954">
    <property type="entry name" value="Transcobalamin-like_C"/>
</dbReference>
<protein>
    <recommendedName>
        <fullName evidence="5">BIG2 domain-containing protein</fullName>
    </recommendedName>
</protein>
<evidence type="ECO:0000259" key="5">
    <source>
        <dbReference type="SMART" id="SM00635"/>
    </source>
</evidence>
<evidence type="ECO:0000313" key="6">
    <source>
        <dbReference type="EMBL" id="WWD82545.1"/>
    </source>
</evidence>
<feature type="transmembrane region" description="Helical" evidence="3">
    <location>
        <begin position="1191"/>
        <end position="1208"/>
    </location>
</feature>
<keyword evidence="1" id="KW-0175">Coiled coil</keyword>
<keyword evidence="3" id="KW-1133">Transmembrane helix</keyword>
<dbReference type="EMBL" id="CP117523">
    <property type="protein sequence ID" value="WWD82545.1"/>
    <property type="molecule type" value="Genomic_DNA"/>
</dbReference>
<dbReference type="SMART" id="SM00635">
    <property type="entry name" value="BID_2"/>
    <property type="match status" value="1"/>
</dbReference>
<keyword evidence="7" id="KW-1185">Reference proteome</keyword>
<gene>
    <name evidence="6" type="ORF">TEGL_09330</name>
</gene>
<feature type="domain" description="BIG2" evidence="5">
    <location>
        <begin position="585"/>
        <end position="659"/>
    </location>
</feature>
<dbReference type="CDD" id="cd00688">
    <property type="entry name" value="ISOPREN_C2_like"/>
    <property type="match status" value="1"/>
</dbReference>
<evidence type="ECO:0000256" key="1">
    <source>
        <dbReference type="SAM" id="Coils"/>
    </source>
</evidence>
<dbReference type="InterPro" id="IPR008964">
    <property type="entry name" value="Invasin/intimin_cell_adhesion"/>
</dbReference>
<accession>A0ABZ2ES86</accession>
<keyword evidence="4" id="KW-0732">Signal</keyword>
<dbReference type="RefSeq" id="WP_018592906.1">
    <property type="nucleotide sequence ID" value="NZ_AUUB01000015.1"/>
</dbReference>
<proteinExistence type="predicted"/>
<keyword evidence="3" id="KW-0812">Transmembrane</keyword>
<dbReference type="Gene3D" id="1.50.10.20">
    <property type="match status" value="1"/>
</dbReference>
<dbReference type="InterPro" id="IPR003343">
    <property type="entry name" value="Big_2"/>
</dbReference>
<feature type="coiled-coil region" evidence="1">
    <location>
        <begin position="950"/>
        <end position="987"/>
    </location>
</feature>
<feature type="compositionally biased region" description="Acidic residues" evidence="2">
    <location>
        <begin position="1152"/>
        <end position="1162"/>
    </location>
</feature>
<dbReference type="Pfam" id="PF02368">
    <property type="entry name" value="Big_2"/>
    <property type="match status" value="1"/>
</dbReference>
<dbReference type="InterPro" id="IPR008930">
    <property type="entry name" value="Terpenoid_cyclase/PrenylTrfase"/>
</dbReference>
<dbReference type="PROSITE" id="PS51257">
    <property type="entry name" value="PROKAR_LIPOPROTEIN"/>
    <property type="match status" value="1"/>
</dbReference>
<feature type="chain" id="PRO_5047550455" description="BIG2 domain-containing protein" evidence="4">
    <location>
        <begin position="32"/>
        <end position="1214"/>
    </location>
</feature>
<evidence type="ECO:0000313" key="7">
    <source>
        <dbReference type="Proteomes" id="UP001348492"/>
    </source>
</evidence>
<dbReference type="InterPro" id="IPR041498">
    <property type="entry name" value="Big_6"/>
</dbReference>
<dbReference type="Proteomes" id="UP001348492">
    <property type="component" value="Chromosome"/>
</dbReference>
<feature type="compositionally biased region" description="Acidic residues" evidence="2">
    <location>
        <begin position="1131"/>
        <end position="1140"/>
    </location>
</feature>